<feature type="chain" id="PRO_5047415402" description="DUF995 domain-containing protein" evidence="1">
    <location>
        <begin position="25"/>
        <end position="137"/>
    </location>
</feature>
<proteinExistence type="predicted"/>
<reference evidence="2 3" key="1">
    <citation type="submission" date="2023-09" db="EMBL/GenBank/DDBJ databases">
        <authorList>
            <person name="Rey-Velasco X."/>
        </authorList>
    </citation>
    <scope>NUCLEOTIDE SEQUENCE [LARGE SCALE GENOMIC DNA]</scope>
    <source>
        <strain evidence="2 3">F158</strain>
    </source>
</reference>
<evidence type="ECO:0008006" key="4">
    <source>
        <dbReference type="Google" id="ProtNLM"/>
    </source>
</evidence>
<dbReference type="Proteomes" id="UP001265259">
    <property type="component" value="Unassembled WGS sequence"/>
</dbReference>
<name>A0ABU3DF66_9RHOB</name>
<evidence type="ECO:0000256" key="1">
    <source>
        <dbReference type="SAM" id="SignalP"/>
    </source>
</evidence>
<gene>
    <name evidence="2" type="ORF">RM543_06635</name>
</gene>
<evidence type="ECO:0000313" key="2">
    <source>
        <dbReference type="EMBL" id="MDT0682353.1"/>
    </source>
</evidence>
<keyword evidence="1" id="KW-0732">Signal</keyword>
<protein>
    <recommendedName>
        <fullName evidence="4">DUF995 domain-containing protein</fullName>
    </recommendedName>
</protein>
<evidence type="ECO:0000313" key="3">
    <source>
        <dbReference type="Proteomes" id="UP001265259"/>
    </source>
</evidence>
<sequence>MIAALPRRLGLAALAVLAALPALAQTPMSGEEFDAYTRGKTLYFYSGGVAYGVERYKADRRVTWSFLDGECKDGTWYEDDDRICFVYEDLGPDQCWTFYREDGGLRAMFQDDPQSTTLYEAGEAQEPMSCLGPEVGV</sequence>
<organism evidence="2 3">
    <name type="scientific">Tropicimonas omnivorans</name>
    <dbReference type="NCBI Taxonomy" id="3075590"/>
    <lineage>
        <taxon>Bacteria</taxon>
        <taxon>Pseudomonadati</taxon>
        <taxon>Pseudomonadota</taxon>
        <taxon>Alphaproteobacteria</taxon>
        <taxon>Rhodobacterales</taxon>
        <taxon>Roseobacteraceae</taxon>
        <taxon>Tropicimonas</taxon>
    </lineage>
</organism>
<keyword evidence="3" id="KW-1185">Reference proteome</keyword>
<dbReference type="EMBL" id="JAVRHL010000002">
    <property type="protein sequence ID" value="MDT0682353.1"/>
    <property type="molecule type" value="Genomic_DNA"/>
</dbReference>
<feature type="signal peptide" evidence="1">
    <location>
        <begin position="1"/>
        <end position="24"/>
    </location>
</feature>
<accession>A0ABU3DF66</accession>
<comment type="caution">
    <text evidence="2">The sequence shown here is derived from an EMBL/GenBank/DDBJ whole genome shotgun (WGS) entry which is preliminary data.</text>
</comment>
<dbReference type="RefSeq" id="WP_311690110.1">
    <property type="nucleotide sequence ID" value="NZ_JAVRHL010000002.1"/>
</dbReference>